<dbReference type="Gene3D" id="2.60.120.920">
    <property type="match status" value="1"/>
</dbReference>
<sequence>MTGKLYPCQIGTRSVQKKQRNSSGILSVMSSQRFSSGRHYWEVDVGGSKCWIVGMCYPSIDRRGGGSRIGKNNKSWGLDRTGDQYSVRHDSIETSLPANPSSNRVRIYLDYE</sequence>
<keyword evidence="1" id="KW-0479">Metal-binding</keyword>
<comment type="caution">
    <text evidence="5">The sequence shown here is derived from an EMBL/GenBank/DDBJ whole genome shotgun (WGS) entry which is preliminary data.</text>
</comment>
<evidence type="ECO:0000256" key="1">
    <source>
        <dbReference type="ARBA" id="ARBA00022723"/>
    </source>
</evidence>
<dbReference type="InterPro" id="IPR003879">
    <property type="entry name" value="Butyrophylin_SPRY"/>
</dbReference>
<name>A0ABN9H6D8_9NEOB</name>
<dbReference type="PANTHER" id="PTHR25465:SF41">
    <property type="entry name" value="E3 UBIQUITIN-PROTEIN LIGASE RNF135"/>
    <property type="match status" value="1"/>
</dbReference>
<feature type="non-terminal residue" evidence="5">
    <location>
        <position position="112"/>
    </location>
</feature>
<dbReference type="PROSITE" id="PS50188">
    <property type="entry name" value="B302_SPRY"/>
    <property type="match status" value="1"/>
</dbReference>
<evidence type="ECO:0000313" key="5">
    <source>
        <dbReference type="EMBL" id="CAI9617335.1"/>
    </source>
</evidence>
<dbReference type="InterPro" id="IPR043136">
    <property type="entry name" value="B30.2/SPRY_sf"/>
</dbReference>
<dbReference type="PANTHER" id="PTHR25465">
    <property type="entry name" value="B-BOX DOMAIN CONTAINING"/>
    <property type="match status" value="1"/>
</dbReference>
<reference evidence="5" key="1">
    <citation type="submission" date="2023-05" db="EMBL/GenBank/DDBJ databases">
        <authorList>
            <person name="Stuckert A."/>
        </authorList>
    </citation>
    <scope>NUCLEOTIDE SEQUENCE</scope>
</reference>
<proteinExistence type="predicted"/>
<protein>
    <recommendedName>
        <fullName evidence="4">B30.2/SPRY domain-containing protein</fullName>
    </recommendedName>
</protein>
<dbReference type="SUPFAM" id="SSF49899">
    <property type="entry name" value="Concanavalin A-like lectins/glucanases"/>
    <property type="match status" value="1"/>
</dbReference>
<keyword evidence="2" id="KW-0863">Zinc-finger</keyword>
<evidence type="ECO:0000256" key="3">
    <source>
        <dbReference type="ARBA" id="ARBA00022833"/>
    </source>
</evidence>
<feature type="domain" description="B30.2/SPRY" evidence="4">
    <location>
        <begin position="1"/>
        <end position="112"/>
    </location>
</feature>
<evidence type="ECO:0000313" key="6">
    <source>
        <dbReference type="Proteomes" id="UP001162483"/>
    </source>
</evidence>
<keyword evidence="6" id="KW-1185">Reference proteome</keyword>
<dbReference type="Proteomes" id="UP001162483">
    <property type="component" value="Unassembled WGS sequence"/>
</dbReference>
<dbReference type="Pfam" id="PF00622">
    <property type="entry name" value="SPRY"/>
    <property type="match status" value="1"/>
</dbReference>
<dbReference type="InterPro" id="IPR013320">
    <property type="entry name" value="ConA-like_dom_sf"/>
</dbReference>
<evidence type="ECO:0000256" key="2">
    <source>
        <dbReference type="ARBA" id="ARBA00022771"/>
    </source>
</evidence>
<dbReference type="InterPro" id="IPR001870">
    <property type="entry name" value="B30.2/SPRY"/>
</dbReference>
<dbReference type="InterPro" id="IPR051051">
    <property type="entry name" value="E3_ubiq-ligase_TRIM/RNF"/>
</dbReference>
<evidence type="ECO:0000259" key="4">
    <source>
        <dbReference type="PROSITE" id="PS50188"/>
    </source>
</evidence>
<accession>A0ABN9H6D8</accession>
<organism evidence="5 6">
    <name type="scientific">Staurois parvus</name>
    <dbReference type="NCBI Taxonomy" id="386267"/>
    <lineage>
        <taxon>Eukaryota</taxon>
        <taxon>Metazoa</taxon>
        <taxon>Chordata</taxon>
        <taxon>Craniata</taxon>
        <taxon>Vertebrata</taxon>
        <taxon>Euteleostomi</taxon>
        <taxon>Amphibia</taxon>
        <taxon>Batrachia</taxon>
        <taxon>Anura</taxon>
        <taxon>Neobatrachia</taxon>
        <taxon>Ranoidea</taxon>
        <taxon>Ranidae</taxon>
        <taxon>Staurois</taxon>
    </lineage>
</organism>
<dbReference type="PRINTS" id="PR01407">
    <property type="entry name" value="BUTYPHLNCDUF"/>
</dbReference>
<gene>
    <name evidence="5" type="ORF">SPARVUS_LOCUS15529245</name>
</gene>
<dbReference type="EMBL" id="CATNWA010020230">
    <property type="protein sequence ID" value="CAI9617335.1"/>
    <property type="molecule type" value="Genomic_DNA"/>
</dbReference>
<dbReference type="InterPro" id="IPR003877">
    <property type="entry name" value="SPRY_dom"/>
</dbReference>
<keyword evidence="3" id="KW-0862">Zinc</keyword>